<dbReference type="PANTHER" id="PTHR30327">
    <property type="entry name" value="UNCHARACTERIZED PROTEIN YQGE"/>
    <property type="match status" value="1"/>
</dbReference>
<dbReference type="Gene3D" id="3.40.1740.10">
    <property type="entry name" value="VC0467-like"/>
    <property type="match status" value="1"/>
</dbReference>
<evidence type="ECO:0000313" key="1">
    <source>
        <dbReference type="EMBL" id="KKN84749.1"/>
    </source>
</evidence>
<dbReference type="HAMAP" id="MF_00758">
    <property type="entry name" value="UPF0301"/>
    <property type="match status" value="1"/>
</dbReference>
<dbReference type="PANTHER" id="PTHR30327:SF1">
    <property type="entry name" value="UPF0301 PROTEIN YQGE"/>
    <property type="match status" value="1"/>
</dbReference>
<dbReference type="EMBL" id="LAZR01000167">
    <property type="protein sequence ID" value="KKN84749.1"/>
    <property type="molecule type" value="Genomic_DNA"/>
</dbReference>
<gene>
    <name evidence="1" type="ORF">LCGC14_0285620</name>
</gene>
<dbReference type="NCBIfam" id="NF001266">
    <property type="entry name" value="PRK00228.1-1"/>
    <property type="match status" value="1"/>
</dbReference>
<accession>A0A0F9TZH9</accession>
<protein>
    <submittedName>
        <fullName evidence="1">Uncharacterized protein</fullName>
    </submittedName>
</protein>
<dbReference type="InterPro" id="IPR003774">
    <property type="entry name" value="AlgH-like"/>
</dbReference>
<organism evidence="1">
    <name type="scientific">marine sediment metagenome</name>
    <dbReference type="NCBI Taxonomy" id="412755"/>
    <lineage>
        <taxon>unclassified sequences</taxon>
        <taxon>metagenomes</taxon>
        <taxon>ecological metagenomes</taxon>
    </lineage>
</organism>
<dbReference type="Pfam" id="PF02622">
    <property type="entry name" value="DUF179"/>
    <property type="match status" value="1"/>
</dbReference>
<dbReference type="GO" id="GO:0005829">
    <property type="term" value="C:cytosol"/>
    <property type="evidence" value="ECO:0007669"/>
    <property type="project" value="TreeGrafter"/>
</dbReference>
<sequence>MGMTQTTPTYLTHHFLIAMPHIADPRFVHSLIYLCDHTDQGAMGLVVNQLSGLSMSDILEQTSPELDVPADIAERPVYNGGPMQTERGFVLHCGQHQWEASLDLGPLQLTTSRDILFDMARGLGPEESLVALGYASWDPGQLDQELTDNVWLSCPADHNILFNLPSDQRLGAAAKSLGIDLNLLTSQAGHA</sequence>
<comment type="caution">
    <text evidence="1">The sequence shown here is derived from an EMBL/GenBank/DDBJ whole genome shotgun (WGS) entry which is preliminary data.</text>
</comment>
<reference evidence="1" key="1">
    <citation type="journal article" date="2015" name="Nature">
        <title>Complex archaea that bridge the gap between prokaryotes and eukaryotes.</title>
        <authorList>
            <person name="Spang A."/>
            <person name="Saw J.H."/>
            <person name="Jorgensen S.L."/>
            <person name="Zaremba-Niedzwiedzka K."/>
            <person name="Martijn J."/>
            <person name="Lind A.E."/>
            <person name="van Eijk R."/>
            <person name="Schleper C."/>
            <person name="Guy L."/>
            <person name="Ettema T.J."/>
        </authorList>
    </citation>
    <scope>NUCLEOTIDE SEQUENCE</scope>
</reference>
<name>A0A0F9TZH9_9ZZZZ</name>
<proteinExistence type="inferred from homology"/>
<dbReference type="SUPFAM" id="SSF143456">
    <property type="entry name" value="VC0467-like"/>
    <property type="match status" value="1"/>
</dbReference>
<dbReference type="AlphaFoldDB" id="A0A0F9TZH9"/>